<gene>
    <name evidence="5" type="ORF">HCG48_05515</name>
</gene>
<name>A0A6H1TU13_9CYAN</name>
<keyword evidence="3" id="KW-0812">Transmembrane</keyword>
<dbReference type="SUPFAM" id="SSF58104">
    <property type="entry name" value="Methyl-accepting chemotaxis protein (MCP) signaling domain"/>
    <property type="match status" value="1"/>
</dbReference>
<accession>A0A6H1TU13</accession>
<dbReference type="Pfam" id="PF05227">
    <property type="entry name" value="CHASE3"/>
    <property type="match status" value="1"/>
</dbReference>
<dbReference type="KEGG" id="oxy:HCG48_05515"/>
<evidence type="ECO:0000256" key="3">
    <source>
        <dbReference type="SAM" id="Phobius"/>
    </source>
</evidence>
<keyword evidence="3" id="KW-1133">Transmembrane helix</keyword>
<dbReference type="PANTHER" id="PTHR32089">
    <property type="entry name" value="METHYL-ACCEPTING CHEMOTAXIS PROTEIN MCPB"/>
    <property type="match status" value="1"/>
</dbReference>
<keyword evidence="6" id="KW-1185">Reference proteome</keyword>
<feature type="transmembrane region" description="Helical" evidence="3">
    <location>
        <begin position="184"/>
        <end position="206"/>
    </location>
</feature>
<dbReference type="SMART" id="SM00283">
    <property type="entry name" value="MA"/>
    <property type="match status" value="1"/>
</dbReference>
<evidence type="ECO:0000256" key="1">
    <source>
        <dbReference type="ARBA" id="ARBA00023224"/>
    </source>
</evidence>
<keyword evidence="3" id="KW-0472">Membrane</keyword>
<dbReference type="GO" id="GO:0016020">
    <property type="term" value="C:membrane"/>
    <property type="evidence" value="ECO:0007669"/>
    <property type="project" value="InterPro"/>
</dbReference>
<evidence type="ECO:0000256" key="2">
    <source>
        <dbReference type="PROSITE-ProRule" id="PRU00284"/>
    </source>
</evidence>
<keyword evidence="1 2" id="KW-0807">Transducer</keyword>
<protein>
    <submittedName>
        <fullName evidence="5">Chemotaxis protein</fullName>
    </submittedName>
</protein>
<reference evidence="5 6" key="1">
    <citation type="submission" date="2020-04" db="EMBL/GenBank/DDBJ databases">
        <authorList>
            <person name="Basu S."/>
            <person name="Maruthanayagam V."/>
            <person name="Chakraborty S."/>
            <person name="Pramanik A."/>
            <person name="Mukherjee J."/>
            <person name="Brink B."/>
        </authorList>
    </citation>
    <scope>NUCLEOTIDE SEQUENCE [LARGE SCALE GENOMIC DNA]</scope>
    <source>
        <strain evidence="5 6">AP17</strain>
    </source>
</reference>
<dbReference type="PANTHER" id="PTHR32089:SF112">
    <property type="entry name" value="LYSOZYME-LIKE PROTEIN-RELATED"/>
    <property type="match status" value="1"/>
</dbReference>
<dbReference type="InterPro" id="IPR004089">
    <property type="entry name" value="MCPsignal_dom"/>
</dbReference>
<dbReference type="EMBL" id="CP051167">
    <property type="protein sequence ID" value="QIZ70094.1"/>
    <property type="molecule type" value="Genomic_DNA"/>
</dbReference>
<evidence type="ECO:0000313" key="6">
    <source>
        <dbReference type="Proteomes" id="UP000500857"/>
    </source>
</evidence>
<dbReference type="Gene3D" id="1.10.287.950">
    <property type="entry name" value="Methyl-accepting chemotaxis protein"/>
    <property type="match status" value="1"/>
</dbReference>
<feature type="transmembrane region" description="Helical" evidence="3">
    <location>
        <begin position="12"/>
        <end position="34"/>
    </location>
</feature>
<dbReference type="AlphaFoldDB" id="A0A6H1TU13"/>
<evidence type="ECO:0000259" key="4">
    <source>
        <dbReference type="PROSITE" id="PS50111"/>
    </source>
</evidence>
<evidence type="ECO:0000313" key="5">
    <source>
        <dbReference type="EMBL" id="QIZ70094.1"/>
    </source>
</evidence>
<dbReference type="RefSeq" id="WP_168568251.1">
    <property type="nucleotide sequence ID" value="NZ_CP051167.1"/>
</dbReference>
<sequence>MLVTLNMRNRMIFGYAIPVLIALGGLVALVYVSADKVKQAFSKVEQVQEKILTVNEMVLAAEGMIDTSRGYLINQDPVFLTRYDVFVKVFEESSKNSEALMQKDEHKEIVNQTIALIEEYRLFSDQLLALAKAGKKAEATSLFSTGQGRKIVDRIYELKEEFDRVKIDSLKEENRTSTQTLASLIFWLLIGSFALVLVVIIVAVFISSGITKIVKEATNAIASSSQEIAATIEQQERIINQQATSVNQTTTTMNELGSSSKATAKQAESSAKNANEVLSLAESSSEGANQVLDLAQEGTTSVGRTMEGMSQLQNKVEAIAQEIRNLSEQNTQISTITNLVTDIANQTNMLALNAAVEAVRAGENGKGFGVIATEIRKLADQSKSSAQKINTLVINIEEAIESTVMATEEGTKTVKYSMELSQVTAEAFAQVTEAIDNIILRNQDMSRNAIEQVVVNSQQISLTTKQQAIAINQVVEAMNTLNQGAVETVSGINQTRIGVQKLNQAAQDLNALV</sequence>
<dbReference type="Pfam" id="PF00015">
    <property type="entry name" value="MCPsignal"/>
    <property type="match status" value="1"/>
</dbReference>
<organism evidence="5 6">
    <name type="scientific">Oxynema aestuarii AP17</name>
    <dbReference type="NCBI Taxonomy" id="2064643"/>
    <lineage>
        <taxon>Bacteria</taxon>
        <taxon>Bacillati</taxon>
        <taxon>Cyanobacteriota</taxon>
        <taxon>Cyanophyceae</taxon>
        <taxon>Oscillatoriophycideae</taxon>
        <taxon>Oscillatoriales</taxon>
        <taxon>Oscillatoriaceae</taxon>
        <taxon>Oxynema</taxon>
        <taxon>Oxynema aestuarii</taxon>
    </lineage>
</organism>
<dbReference type="Proteomes" id="UP000500857">
    <property type="component" value="Chromosome"/>
</dbReference>
<dbReference type="GO" id="GO:0007165">
    <property type="term" value="P:signal transduction"/>
    <property type="evidence" value="ECO:0007669"/>
    <property type="project" value="UniProtKB-KW"/>
</dbReference>
<dbReference type="InterPro" id="IPR007891">
    <property type="entry name" value="CHASE3"/>
</dbReference>
<proteinExistence type="predicted"/>
<feature type="domain" description="Methyl-accepting transducer" evidence="4">
    <location>
        <begin position="217"/>
        <end position="482"/>
    </location>
</feature>
<dbReference type="PROSITE" id="PS50111">
    <property type="entry name" value="CHEMOTAXIS_TRANSDUC_2"/>
    <property type="match status" value="1"/>
</dbReference>